<dbReference type="InterPro" id="IPR037239">
    <property type="entry name" value="OSBP_sf"/>
</dbReference>
<comment type="caution">
    <text evidence="3">The sequence shown here is derived from an EMBL/GenBank/DDBJ whole genome shotgun (WGS) entry which is preliminary data.</text>
</comment>
<dbReference type="GO" id="GO:0097038">
    <property type="term" value="C:perinuclear endoplasmic reticulum"/>
    <property type="evidence" value="ECO:0007669"/>
    <property type="project" value="TreeGrafter"/>
</dbReference>
<dbReference type="AlphaFoldDB" id="A0A6A0GV57"/>
<dbReference type="Pfam" id="PF01237">
    <property type="entry name" value="Oxysterol_BP"/>
    <property type="match status" value="1"/>
</dbReference>
<dbReference type="OrthoDB" id="1854502at2759"/>
<organism evidence="3">
    <name type="scientific">Hyalella azteca</name>
    <name type="common">Amphipod</name>
    <dbReference type="NCBI Taxonomy" id="294128"/>
    <lineage>
        <taxon>Eukaryota</taxon>
        <taxon>Metazoa</taxon>
        <taxon>Ecdysozoa</taxon>
        <taxon>Arthropoda</taxon>
        <taxon>Crustacea</taxon>
        <taxon>Multicrustacea</taxon>
        <taxon>Malacostraca</taxon>
        <taxon>Eumalacostraca</taxon>
        <taxon>Peracarida</taxon>
        <taxon>Amphipoda</taxon>
        <taxon>Senticaudata</taxon>
        <taxon>Talitrida</taxon>
        <taxon>Talitroidea</taxon>
        <taxon>Hyalellidae</taxon>
        <taxon>Hyalella</taxon>
    </lineage>
</organism>
<dbReference type="PANTHER" id="PTHR10972:SF205">
    <property type="entry name" value="OXYSTEROL-BINDING PROTEIN 1"/>
    <property type="match status" value="1"/>
</dbReference>
<protein>
    <submittedName>
        <fullName evidence="3">Uncharacterized protein</fullName>
    </submittedName>
</protein>
<keyword evidence="2" id="KW-0597">Phosphoprotein</keyword>
<reference evidence="3" key="2">
    <citation type="journal article" date="2018" name="Environ. Sci. Technol.">
        <title>The Toxicogenome of Hyalella azteca: A Model for Sediment Ecotoxicology and Evolutionary Toxicology.</title>
        <authorList>
            <person name="Poynton H.C."/>
            <person name="Hasenbein S."/>
            <person name="Benoit J.B."/>
            <person name="Sepulveda M.S."/>
            <person name="Poelchau M.F."/>
            <person name="Hughes D.S.T."/>
            <person name="Murali S.C."/>
            <person name="Chen S."/>
            <person name="Glastad K.M."/>
            <person name="Goodisman M.A.D."/>
            <person name="Werren J.H."/>
            <person name="Vineis J.H."/>
            <person name="Bowen J.L."/>
            <person name="Friedrich M."/>
            <person name="Jones J."/>
            <person name="Robertson H.M."/>
            <person name="Feyereisen R."/>
            <person name="Mechler-Hickson A."/>
            <person name="Mathers N."/>
            <person name="Lee C.E."/>
            <person name="Colbourne J.K."/>
            <person name="Biales A."/>
            <person name="Johnston J.S."/>
            <person name="Wellborn G.A."/>
            <person name="Rosendale A.J."/>
            <person name="Cridge A.G."/>
            <person name="Munoz-Torres M.C."/>
            <person name="Bain P.A."/>
            <person name="Manny A.R."/>
            <person name="Major K.M."/>
            <person name="Lambert F.N."/>
            <person name="Vulpe C.D."/>
            <person name="Tuck P."/>
            <person name="Blalock B.J."/>
            <person name="Lin Y.Y."/>
            <person name="Smith M.E."/>
            <person name="Ochoa-Acuna H."/>
            <person name="Chen M.M."/>
            <person name="Childers C.P."/>
            <person name="Qu J."/>
            <person name="Dugan S."/>
            <person name="Lee S.L."/>
            <person name="Chao H."/>
            <person name="Dinh H."/>
            <person name="Han Y."/>
            <person name="Doddapaneni H."/>
            <person name="Worley K.C."/>
            <person name="Muzny D.M."/>
            <person name="Gibbs R.A."/>
            <person name="Richards S."/>
        </authorList>
    </citation>
    <scope>NUCLEOTIDE SEQUENCE</scope>
    <source>
        <strain evidence="3">HAZT.00-mixed</strain>
        <tissue evidence="3">Whole organism</tissue>
    </source>
</reference>
<dbReference type="GO" id="GO:0032934">
    <property type="term" value="F:sterol binding"/>
    <property type="evidence" value="ECO:0007669"/>
    <property type="project" value="TreeGrafter"/>
</dbReference>
<accession>A0A6A0GV57</accession>
<name>A0A6A0GV57_HYAAZ</name>
<proteinExistence type="inferred from homology"/>
<reference evidence="3" key="1">
    <citation type="submission" date="2014-08" db="EMBL/GenBank/DDBJ databases">
        <authorList>
            <person name="Murali S."/>
            <person name="Richards S."/>
            <person name="Bandaranaike D."/>
            <person name="Bellair M."/>
            <person name="Blankenburg K."/>
            <person name="Chao H."/>
            <person name="Dinh H."/>
            <person name="Doddapaneni H."/>
            <person name="Dugan-Rocha S."/>
            <person name="Elkadiri S."/>
            <person name="Gnanaolivu R."/>
            <person name="Hughes D."/>
            <person name="Lee S."/>
            <person name="Li M."/>
            <person name="Ming W."/>
            <person name="Munidasa M."/>
            <person name="Muniz J."/>
            <person name="Nguyen L."/>
            <person name="Osuji N."/>
            <person name="Pu L.-L."/>
            <person name="Puazo M."/>
            <person name="Skinner E."/>
            <person name="Qu C."/>
            <person name="Quiroz J."/>
            <person name="Raj R."/>
            <person name="Weissenberger G."/>
            <person name="Xin Y."/>
            <person name="Zou X."/>
            <person name="Han Y."/>
            <person name="Worley K."/>
            <person name="Muzny D."/>
            <person name="Gibbs R."/>
        </authorList>
    </citation>
    <scope>NUCLEOTIDE SEQUENCE</scope>
    <source>
        <strain evidence="3">HAZT.00-mixed</strain>
        <tissue evidence="3">Whole organism</tissue>
    </source>
</reference>
<dbReference type="GO" id="GO:0005886">
    <property type="term" value="C:plasma membrane"/>
    <property type="evidence" value="ECO:0007669"/>
    <property type="project" value="TreeGrafter"/>
</dbReference>
<dbReference type="Proteomes" id="UP000711488">
    <property type="component" value="Unassembled WGS sequence"/>
</dbReference>
<evidence type="ECO:0000256" key="1">
    <source>
        <dbReference type="ARBA" id="ARBA00008842"/>
    </source>
</evidence>
<dbReference type="InterPro" id="IPR000648">
    <property type="entry name" value="Oxysterol-bd"/>
</dbReference>
<dbReference type="EMBL" id="JQDR03014006">
    <property type="protein sequence ID" value="KAA0188808.1"/>
    <property type="molecule type" value="Genomic_DNA"/>
</dbReference>
<dbReference type="PANTHER" id="PTHR10972">
    <property type="entry name" value="OXYSTEROL-BINDING PROTEIN-RELATED"/>
    <property type="match status" value="1"/>
</dbReference>
<dbReference type="GO" id="GO:0005829">
    <property type="term" value="C:cytosol"/>
    <property type="evidence" value="ECO:0007669"/>
    <property type="project" value="TreeGrafter"/>
</dbReference>
<gene>
    <name evidence="3" type="ORF">HAZT_HAZT001529</name>
</gene>
<evidence type="ECO:0000256" key="2">
    <source>
        <dbReference type="ARBA" id="ARBA00022553"/>
    </source>
</evidence>
<dbReference type="SUPFAM" id="SSF144000">
    <property type="entry name" value="Oxysterol-binding protein-like"/>
    <property type="match status" value="1"/>
</dbReference>
<reference evidence="3" key="3">
    <citation type="submission" date="2019-06" db="EMBL/GenBank/DDBJ databases">
        <authorList>
            <person name="Poynton C."/>
            <person name="Hasenbein S."/>
            <person name="Benoit J.B."/>
            <person name="Sepulveda M.S."/>
            <person name="Poelchau M.F."/>
            <person name="Murali S.C."/>
            <person name="Chen S."/>
            <person name="Glastad K.M."/>
            <person name="Werren J.H."/>
            <person name="Vineis J.H."/>
            <person name="Bowen J.L."/>
            <person name="Friedrich M."/>
            <person name="Jones J."/>
            <person name="Robertson H.M."/>
            <person name="Feyereisen R."/>
            <person name="Mechler-Hickson A."/>
            <person name="Mathers N."/>
            <person name="Lee C.E."/>
            <person name="Colbourne J.K."/>
            <person name="Biales A."/>
            <person name="Johnston J.S."/>
            <person name="Wellborn G.A."/>
            <person name="Rosendale A.J."/>
            <person name="Cridge A.G."/>
            <person name="Munoz-Torres M.C."/>
            <person name="Bain P.A."/>
            <person name="Manny A.R."/>
            <person name="Major K.M."/>
            <person name="Lambert F.N."/>
            <person name="Vulpe C.D."/>
            <person name="Tuck P."/>
            <person name="Blalock B.J."/>
            <person name="Lin Y.-Y."/>
            <person name="Smith M.E."/>
            <person name="Ochoa-Acuna H."/>
            <person name="Chen M.-J.M."/>
            <person name="Childers C.P."/>
            <person name="Qu J."/>
            <person name="Dugan S."/>
            <person name="Lee S.L."/>
            <person name="Chao H."/>
            <person name="Dinh H."/>
            <person name="Han Y."/>
            <person name="Doddapaneni H."/>
            <person name="Worley K.C."/>
            <person name="Muzny D.M."/>
            <person name="Gibbs R.A."/>
            <person name="Richards S."/>
        </authorList>
    </citation>
    <scope>NUCLEOTIDE SEQUENCE</scope>
    <source>
        <strain evidence="3">HAZT.00-mixed</strain>
        <tissue evidence="3">Whole organism</tissue>
    </source>
</reference>
<comment type="similarity">
    <text evidence="1">Belongs to the OSBP family.</text>
</comment>
<dbReference type="Gene3D" id="2.40.160.120">
    <property type="match status" value="1"/>
</dbReference>
<sequence>MNSAVSHHPPIMAQHVEGVQGWTSWQEFSMSSKFRGKYLQIIPLGIAHLSFKNSEDRLTVPLYVPVIGNPLSNHYTWRKVSTTVHNMIVGKLWLDNHGEMEIINHTTGDKCCLKFIPYSYFSREIPRKVRHS</sequence>
<evidence type="ECO:0000313" key="3">
    <source>
        <dbReference type="EMBL" id="KAA0188808.1"/>
    </source>
</evidence>